<dbReference type="EMBL" id="CP029352">
    <property type="protein sequence ID" value="AWK85834.1"/>
    <property type="molecule type" value="Genomic_DNA"/>
</dbReference>
<proteinExistence type="predicted"/>
<name>A0A2S2CMT8_9PROT</name>
<dbReference type="InterPro" id="IPR038268">
    <property type="entry name" value="RHH_sf"/>
</dbReference>
<evidence type="ECO:0000313" key="3">
    <source>
        <dbReference type="Proteomes" id="UP000245629"/>
    </source>
</evidence>
<evidence type="ECO:0000259" key="1">
    <source>
        <dbReference type="Pfam" id="PF13467"/>
    </source>
</evidence>
<organism evidence="2 3">
    <name type="scientific">Azospirillum thermophilum</name>
    <dbReference type="NCBI Taxonomy" id="2202148"/>
    <lineage>
        <taxon>Bacteria</taxon>
        <taxon>Pseudomonadati</taxon>
        <taxon>Pseudomonadota</taxon>
        <taxon>Alphaproteobacteria</taxon>
        <taxon>Rhodospirillales</taxon>
        <taxon>Azospirillaceae</taxon>
        <taxon>Azospirillum</taxon>
    </lineage>
</organism>
<keyword evidence="3" id="KW-1185">Reference proteome</keyword>
<sequence>MVSRTVSLGSRMATVRLEHVVWEGLDEIAQREGRPVKDLCQELDGSRSDATPLTSAIRSYVLDYFRRSEAAD</sequence>
<evidence type="ECO:0000313" key="2">
    <source>
        <dbReference type="EMBL" id="AWK85834.1"/>
    </source>
</evidence>
<dbReference type="KEGG" id="azz:DEW08_02810"/>
<protein>
    <recommendedName>
        <fullName evidence="1">Ribbon-helix-helix domain-containing protein</fullName>
    </recommendedName>
</protein>
<dbReference type="OrthoDB" id="7306635at2"/>
<feature type="domain" description="Ribbon-helix-helix" evidence="1">
    <location>
        <begin position="2"/>
        <end position="65"/>
    </location>
</feature>
<reference evidence="3" key="1">
    <citation type="submission" date="2018-05" db="EMBL/GenBank/DDBJ databases">
        <title>Azospirillum thermophila sp. nov., a novel isolated from hot spring.</title>
        <authorList>
            <person name="Zhao Z."/>
        </authorList>
    </citation>
    <scope>NUCLEOTIDE SEQUENCE [LARGE SCALE GENOMIC DNA]</scope>
    <source>
        <strain evidence="3">CFH 70021</strain>
    </source>
</reference>
<dbReference type="Proteomes" id="UP000245629">
    <property type="component" value="Chromosome 1"/>
</dbReference>
<dbReference type="Pfam" id="PF13467">
    <property type="entry name" value="RHH_4"/>
    <property type="match status" value="1"/>
</dbReference>
<dbReference type="Gene3D" id="1.10.3990.20">
    <property type="entry name" value="protein bp1543"/>
    <property type="match status" value="1"/>
</dbReference>
<gene>
    <name evidence="2" type="ORF">DEW08_02810</name>
</gene>
<dbReference type="AlphaFoldDB" id="A0A2S2CMT8"/>
<accession>A0A2S2CMT8</accession>
<dbReference type="InterPro" id="IPR027373">
    <property type="entry name" value="RHH_dom"/>
</dbReference>